<comment type="caution">
    <text evidence="2">The sequence shown here is derived from an EMBL/GenBank/DDBJ whole genome shotgun (WGS) entry which is preliminary data.</text>
</comment>
<gene>
    <name evidence="2" type="ORF">AVEN_93337_1</name>
</gene>
<name>A0A4Y2NI81_ARAVE</name>
<dbReference type="EMBL" id="BGPR01009190">
    <property type="protein sequence ID" value="GBN38494.1"/>
    <property type="molecule type" value="Genomic_DNA"/>
</dbReference>
<protein>
    <submittedName>
        <fullName evidence="2">Uncharacterized protein</fullName>
    </submittedName>
</protein>
<evidence type="ECO:0000256" key="1">
    <source>
        <dbReference type="SAM" id="MobiDB-lite"/>
    </source>
</evidence>
<sequence length="102" mass="11371">MEKVKRKKSSSILTLMPKTDPASAEQRSLFFESSAHFGAIMITTRPCRSEVTPLEHHLFQFIMNGHMVSGLNSYSGNQESGSNDLDCFQNNESFIAGTKDPE</sequence>
<dbReference type="Proteomes" id="UP000499080">
    <property type="component" value="Unassembled WGS sequence"/>
</dbReference>
<accession>A0A4Y2NI81</accession>
<evidence type="ECO:0000313" key="2">
    <source>
        <dbReference type="EMBL" id="GBN38494.1"/>
    </source>
</evidence>
<reference evidence="2 3" key="1">
    <citation type="journal article" date="2019" name="Sci. Rep.">
        <title>Orb-weaving spider Araneus ventricosus genome elucidates the spidroin gene catalogue.</title>
        <authorList>
            <person name="Kono N."/>
            <person name="Nakamura H."/>
            <person name="Ohtoshi R."/>
            <person name="Moran D.A.P."/>
            <person name="Shinohara A."/>
            <person name="Yoshida Y."/>
            <person name="Fujiwara M."/>
            <person name="Mori M."/>
            <person name="Tomita M."/>
            <person name="Arakawa K."/>
        </authorList>
    </citation>
    <scope>NUCLEOTIDE SEQUENCE [LARGE SCALE GENOMIC DNA]</scope>
</reference>
<evidence type="ECO:0000313" key="3">
    <source>
        <dbReference type="Proteomes" id="UP000499080"/>
    </source>
</evidence>
<feature type="region of interest" description="Disordered" evidence="1">
    <location>
        <begin position="1"/>
        <end position="23"/>
    </location>
</feature>
<organism evidence="2 3">
    <name type="scientific">Araneus ventricosus</name>
    <name type="common">Orbweaver spider</name>
    <name type="synonym">Epeira ventricosa</name>
    <dbReference type="NCBI Taxonomy" id="182803"/>
    <lineage>
        <taxon>Eukaryota</taxon>
        <taxon>Metazoa</taxon>
        <taxon>Ecdysozoa</taxon>
        <taxon>Arthropoda</taxon>
        <taxon>Chelicerata</taxon>
        <taxon>Arachnida</taxon>
        <taxon>Araneae</taxon>
        <taxon>Araneomorphae</taxon>
        <taxon>Entelegynae</taxon>
        <taxon>Araneoidea</taxon>
        <taxon>Araneidae</taxon>
        <taxon>Araneus</taxon>
    </lineage>
</organism>
<keyword evidence="3" id="KW-1185">Reference proteome</keyword>
<dbReference type="AlphaFoldDB" id="A0A4Y2NI81"/>
<proteinExistence type="predicted"/>